<dbReference type="PANTHER" id="PTHR31560:SF0">
    <property type="entry name" value="UPF0652 PROTEIN C22H10.08"/>
    <property type="match status" value="1"/>
</dbReference>
<dbReference type="GeneID" id="94286495"/>
<dbReference type="InterPro" id="IPR018553">
    <property type="entry name" value="E2_Ub-conjug_enz"/>
</dbReference>
<feature type="domain" description="Non-canonical E2 ubiquitin-conjugating enzyme C-terminal" evidence="1">
    <location>
        <begin position="5"/>
        <end position="467"/>
    </location>
</feature>
<dbReference type="Pfam" id="PF09418">
    <property type="entry name" value="DUF2009"/>
    <property type="match status" value="1"/>
</dbReference>
<dbReference type="KEGG" id="phet:94286495"/>
<protein>
    <recommendedName>
        <fullName evidence="1">Non-canonical E2 ubiquitin-conjugating enzyme C-terminal domain-containing protein</fullName>
    </recommendedName>
</protein>
<dbReference type="AlphaFoldDB" id="A0A836HPV1"/>
<evidence type="ECO:0000313" key="3">
    <source>
        <dbReference type="Proteomes" id="UP000674318"/>
    </source>
</evidence>
<organism evidence="2 3">
    <name type="scientific">Porcisia hertigi</name>
    <dbReference type="NCBI Taxonomy" id="2761500"/>
    <lineage>
        <taxon>Eukaryota</taxon>
        <taxon>Discoba</taxon>
        <taxon>Euglenozoa</taxon>
        <taxon>Kinetoplastea</taxon>
        <taxon>Metakinetoplastina</taxon>
        <taxon>Trypanosomatida</taxon>
        <taxon>Trypanosomatidae</taxon>
        <taxon>Leishmaniinae</taxon>
        <taxon>Porcisia</taxon>
    </lineage>
</organism>
<accession>A0A836HPV1</accession>
<dbReference type="InterPro" id="IPR057668">
    <property type="entry name" value="E2_Ub-conjug_enz_C"/>
</dbReference>
<evidence type="ECO:0000313" key="2">
    <source>
        <dbReference type="EMBL" id="KAG5490247.1"/>
    </source>
</evidence>
<dbReference type="EMBL" id="JAFJZO010000036">
    <property type="protein sequence ID" value="KAG5490247.1"/>
    <property type="molecule type" value="Genomic_DNA"/>
</dbReference>
<evidence type="ECO:0000259" key="1">
    <source>
        <dbReference type="Pfam" id="PF09418"/>
    </source>
</evidence>
<keyword evidence="3" id="KW-1185">Reference proteome</keyword>
<dbReference type="Proteomes" id="UP000674318">
    <property type="component" value="Unassembled WGS sequence"/>
</dbReference>
<reference evidence="2 3" key="1">
    <citation type="submission" date="2021-02" db="EMBL/GenBank/DDBJ databases">
        <title>Porcisia hertigi Genome sequencing and assembly.</title>
        <authorList>
            <person name="Almutairi H."/>
            <person name="Gatherer D."/>
        </authorList>
    </citation>
    <scope>NUCLEOTIDE SEQUENCE [LARGE SCALE GENOMIC DNA]</scope>
    <source>
        <strain evidence="2 3">C119</strain>
    </source>
</reference>
<proteinExistence type="predicted"/>
<sequence>MHFSQYPLRLTDLEREKLQLVVAALKVSEYTNVVDDFMYPHGKEGCMVAAMREFVDIVVGLAIASDAIPRSMKNSFMTGDTSMATVVPLLEDLFEIMRRHKRLNPFSHRSEYGQLMMMLQDVQKPSVQRFLQIQSTLIIPVRTVEVALSSIHCEALIDDETLRRDFLKKTGAEKEAGMQSLINLYSEGDEIKKEVIEHCLRSIDDVYSFIQSNTRPLRTLRHWLSRDFEPLSSDNIYSISISNGRGGACFTHSHATHCQYVAESLLLWENVQRNILTLWEVAEDDMLVDGKGHYSVVNTGQGFHRMCSAPKSHGAMSRLVHDTEQRMGGWVGIKVIHLGDRDVPNPLVFIDKYTVIPQLVKPVLQTLCALRYVFHEEDEEEEGHPQVAHEYDNYPGLRNLLRSKYHSYNDLIMMILSDFFKHAFDGSGDDGGSCIDGRLTSAWNWCYQLHKKKYYDAFVLTGFSGFD</sequence>
<name>A0A836HPV1_9TRYP</name>
<comment type="caution">
    <text evidence="2">The sequence shown here is derived from an EMBL/GenBank/DDBJ whole genome shotgun (WGS) entry which is preliminary data.</text>
</comment>
<dbReference type="OrthoDB" id="406045at2759"/>
<dbReference type="PANTHER" id="PTHR31560">
    <property type="entry name" value="UPF0652 PROTEIN C16A11.03C-RELATED"/>
    <property type="match status" value="1"/>
</dbReference>
<dbReference type="RefSeq" id="XP_067752575.1">
    <property type="nucleotide sequence ID" value="XM_067896418.1"/>
</dbReference>
<gene>
    <name evidence="2" type="ORF">JKF63_00366</name>
</gene>